<feature type="transmembrane region" description="Helical" evidence="20">
    <location>
        <begin position="2101"/>
        <end position="2123"/>
    </location>
</feature>
<comment type="caution">
    <text evidence="22">The sequence shown here is derived from an EMBL/GenBank/DDBJ whole genome shotgun (WGS) entry which is preliminary data.</text>
</comment>
<dbReference type="FunFam" id="2.60.40.10:FF:000329">
    <property type="entry name" value="Plexin A4"/>
    <property type="match status" value="1"/>
</dbReference>
<feature type="coiled-coil region" evidence="18">
    <location>
        <begin position="2127"/>
        <end position="2154"/>
    </location>
</feature>
<evidence type="ECO:0000256" key="11">
    <source>
        <dbReference type="ARBA" id="ARBA00023136"/>
    </source>
</evidence>
<feature type="region of interest" description="Disordered" evidence="19">
    <location>
        <begin position="322"/>
        <end position="353"/>
    </location>
</feature>
<dbReference type="GO" id="GO:0030334">
    <property type="term" value="P:regulation of cell migration"/>
    <property type="evidence" value="ECO:0007669"/>
    <property type="project" value="TreeGrafter"/>
</dbReference>
<dbReference type="InterPro" id="IPR015943">
    <property type="entry name" value="WD40/YVTN_repeat-like_dom_sf"/>
</dbReference>
<keyword evidence="12" id="KW-1015">Disulfide bond</keyword>
<feature type="region of interest" description="Disordered" evidence="19">
    <location>
        <begin position="27"/>
        <end position="119"/>
    </location>
</feature>
<feature type="coiled-coil region" evidence="18">
    <location>
        <begin position="527"/>
        <end position="554"/>
    </location>
</feature>
<evidence type="ECO:0000256" key="3">
    <source>
        <dbReference type="ARBA" id="ARBA00022475"/>
    </source>
</evidence>
<evidence type="ECO:0000256" key="17">
    <source>
        <dbReference type="PROSITE-ProRule" id="PRU00352"/>
    </source>
</evidence>
<evidence type="ECO:0000313" key="23">
    <source>
        <dbReference type="Proteomes" id="UP000438429"/>
    </source>
</evidence>
<dbReference type="InterPro" id="IPR031148">
    <property type="entry name" value="Plexin"/>
</dbReference>
<dbReference type="GO" id="GO:0001763">
    <property type="term" value="P:morphogenesis of a branching structure"/>
    <property type="evidence" value="ECO:0007669"/>
    <property type="project" value="UniProtKB-ARBA"/>
</dbReference>
<feature type="domain" description="Sema" evidence="21">
    <location>
        <begin position="884"/>
        <end position="1367"/>
    </location>
</feature>
<dbReference type="PANTHER" id="PTHR22625:SF34">
    <property type="entry name" value="PLEXIN-A4"/>
    <property type="match status" value="1"/>
</dbReference>
<dbReference type="Pfam" id="PF17960">
    <property type="entry name" value="TIG_plexin"/>
    <property type="match status" value="1"/>
</dbReference>
<feature type="region of interest" description="Disordered" evidence="19">
    <location>
        <begin position="165"/>
        <end position="196"/>
    </location>
</feature>
<dbReference type="Gene3D" id="2.60.40.10">
    <property type="entry name" value="Immunoglobulins"/>
    <property type="match status" value="5"/>
</dbReference>
<dbReference type="FunFam" id="2.60.40.10:FF:000071">
    <property type="entry name" value="Plexin A2"/>
    <property type="match status" value="1"/>
</dbReference>
<evidence type="ECO:0000256" key="19">
    <source>
        <dbReference type="SAM" id="MobiDB-lite"/>
    </source>
</evidence>
<evidence type="ECO:0000256" key="16">
    <source>
        <dbReference type="ARBA" id="ARBA00034476"/>
    </source>
</evidence>
<keyword evidence="18" id="KW-0175">Coiled coil</keyword>
<dbReference type="Pfam" id="PF01833">
    <property type="entry name" value="TIG"/>
    <property type="match status" value="4"/>
</dbReference>
<feature type="region of interest" description="Disordered" evidence="19">
    <location>
        <begin position="1"/>
        <end position="20"/>
    </location>
</feature>
<dbReference type="CDD" id="cd12790">
    <property type="entry name" value="RasGAP_plexin_A"/>
    <property type="match status" value="1"/>
</dbReference>
<dbReference type="SUPFAM" id="SSF81296">
    <property type="entry name" value="E set domains"/>
    <property type="match status" value="4"/>
</dbReference>
<organism evidence="22 23">
    <name type="scientific">Scophthalmus maximus</name>
    <name type="common">Turbot</name>
    <name type="synonym">Psetta maxima</name>
    <dbReference type="NCBI Taxonomy" id="52904"/>
    <lineage>
        <taxon>Eukaryota</taxon>
        <taxon>Metazoa</taxon>
        <taxon>Chordata</taxon>
        <taxon>Craniata</taxon>
        <taxon>Vertebrata</taxon>
        <taxon>Euteleostomi</taxon>
        <taxon>Actinopterygii</taxon>
        <taxon>Neopterygii</taxon>
        <taxon>Teleostei</taxon>
        <taxon>Neoteleostei</taxon>
        <taxon>Acanthomorphata</taxon>
        <taxon>Carangaria</taxon>
        <taxon>Pleuronectiformes</taxon>
        <taxon>Pleuronectoidei</taxon>
        <taxon>Scophthalmidae</taxon>
        <taxon>Scophthalmus</taxon>
    </lineage>
</organism>
<dbReference type="Pfam" id="PF05300">
    <property type="entry name" value="MIC19_MIC25"/>
    <property type="match status" value="1"/>
</dbReference>
<evidence type="ECO:0000256" key="13">
    <source>
        <dbReference type="ARBA" id="ARBA00023170"/>
    </source>
</evidence>
<evidence type="ECO:0000256" key="20">
    <source>
        <dbReference type="SAM" id="Phobius"/>
    </source>
</evidence>
<dbReference type="Proteomes" id="UP000438429">
    <property type="component" value="Unassembled WGS sequence"/>
</dbReference>
<dbReference type="InterPro" id="IPR002909">
    <property type="entry name" value="IPT_dom"/>
</dbReference>
<evidence type="ECO:0000256" key="15">
    <source>
        <dbReference type="ARBA" id="ARBA00023288"/>
    </source>
</evidence>
<dbReference type="SUPFAM" id="SSF101912">
    <property type="entry name" value="Sema domain"/>
    <property type="match status" value="1"/>
</dbReference>
<dbReference type="GO" id="GO:0007411">
    <property type="term" value="P:axon guidance"/>
    <property type="evidence" value="ECO:0007669"/>
    <property type="project" value="UniProtKB-ARBA"/>
</dbReference>
<keyword evidence="13" id="KW-0675">Receptor</keyword>
<comment type="similarity">
    <text evidence="2">Belongs to the plexin family.</text>
</comment>
<evidence type="ECO:0000256" key="7">
    <source>
        <dbReference type="ARBA" id="ARBA00022737"/>
    </source>
</evidence>
<dbReference type="CDD" id="cd01181">
    <property type="entry name" value="IPT_plexin_repeat3"/>
    <property type="match status" value="1"/>
</dbReference>
<evidence type="ECO:0000313" key="22">
    <source>
        <dbReference type="EMBL" id="KAF0029731.1"/>
    </source>
</evidence>
<dbReference type="InterPro" id="IPR036352">
    <property type="entry name" value="Semap_dom_sf"/>
</dbReference>
<dbReference type="Pfam" id="PF20170">
    <property type="entry name" value="Plexin_RBD"/>
    <property type="match status" value="1"/>
</dbReference>
<dbReference type="InterPro" id="IPR041019">
    <property type="entry name" value="TIG1_plexin"/>
</dbReference>
<dbReference type="InterPro" id="IPR014756">
    <property type="entry name" value="Ig_E-set"/>
</dbReference>
<dbReference type="GO" id="GO:0005886">
    <property type="term" value="C:plasma membrane"/>
    <property type="evidence" value="ECO:0007669"/>
    <property type="project" value="UniProtKB-SubCell"/>
</dbReference>
<evidence type="ECO:0000256" key="14">
    <source>
        <dbReference type="ARBA" id="ARBA00023180"/>
    </source>
</evidence>
<dbReference type="InterPro" id="IPR002165">
    <property type="entry name" value="Plexin_repeat"/>
</dbReference>
<accession>A0A6A4SF00</accession>
<dbReference type="Gene3D" id="2.130.10.10">
    <property type="entry name" value="YVTN repeat-like/Quinoprotein amine dehydrogenase"/>
    <property type="match status" value="1"/>
</dbReference>
<comment type="subcellular location">
    <subcellularLocation>
        <location evidence="1">Cell membrane</location>
        <topology evidence="1">Single-pass type I membrane protein</topology>
    </subcellularLocation>
    <subcellularLocation>
        <location evidence="16">Mitochondrion inner membrane</location>
        <topology evidence="16">Lipid-anchor</topology>
    </subcellularLocation>
</comment>
<dbReference type="Pfam" id="PF01403">
    <property type="entry name" value="Sema"/>
    <property type="match status" value="1"/>
</dbReference>
<dbReference type="SMART" id="SM00630">
    <property type="entry name" value="Sema"/>
    <property type="match status" value="1"/>
</dbReference>
<evidence type="ECO:0000256" key="5">
    <source>
        <dbReference type="ARBA" id="ARBA00022707"/>
    </source>
</evidence>
<keyword evidence="8" id="KW-0999">Mitochondrion inner membrane</keyword>
<evidence type="ECO:0000256" key="1">
    <source>
        <dbReference type="ARBA" id="ARBA00004251"/>
    </source>
</evidence>
<feature type="compositionally biased region" description="Pro residues" evidence="19">
    <location>
        <begin position="106"/>
        <end position="116"/>
    </location>
</feature>
<dbReference type="PROSITE" id="PS51004">
    <property type="entry name" value="SEMA"/>
    <property type="match status" value="1"/>
</dbReference>
<feature type="compositionally biased region" description="Pro residues" evidence="19">
    <location>
        <begin position="340"/>
        <end position="353"/>
    </location>
</feature>
<dbReference type="Gene3D" id="3.10.20.90">
    <property type="entry name" value="Phosphatidylinositol 3-kinase Catalytic Subunit, Chain A, domain 1"/>
    <property type="match status" value="1"/>
</dbReference>
<dbReference type="Pfam" id="PF08337">
    <property type="entry name" value="Plexin_cytopl"/>
    <property type="match status" value="1"/>
</dbReference>
<dbReference type="Pfam" id="PF01437">
    <property type="entry name" value="PSI"/>
    <property type="match status" value="2"/>
</dbReference>
<dbReference type="InterPro" id="IPR046800">
    <property type="entry name" value="Plexin_RBD"/>
</dbReference>
<feature type="compositionally biased region" description="Low complexity" evidence="19">
    <location>
        <begin position="184"/>
        <end position="196"/>
    </location>
</feature>
<reference evidence="22 23" key="1">
    <citation type="submission" date="2019-06" db="EMBL/GenBank/DDBJ databases">
        <title>Draft genomes of female and male turbot (Scophthalmus maximus).</title>
        <authorList>
            <person name="Xu H."/>
            <person name="Xu X.-W."/>
            <person name="Shao C."/>
            <person name="Chen S."/>
        </authorList>
    </citation>
    <scope>NUCLEOTIDE SEQUENCE [LARGE SCALE GENOMIC DNA]</scope>
    <source>
        <strain evidence="22">Ysfricsl-2016a</strain>
        <tissue evidence="22">Blood</tissue>
    </source>
</reference>
<evidence type="ECO:0000256" key="10">
    <source>
        <dbReference type="ARBA" id="ARBA00023128"/>
    </source>
</evidence>
<evidence type="ECO:0000256" key="18">
    <source>
        <dbReference type="SAM" id="Coils"/>
    </source>
</evidence>
<dbReference type="GO" id="GO:0061617">
    <property type="term" value="C:MICOS complex"/>
    <property type="evidence" value="ECO:0007669"/>
    <property type="project" value="InterPro"/>
</dbReference>
<keyword evidence="3" id="KW-1003">Cell membrane</keyword>
<evidence type="ECO:0000256" key="2">
    <source>
        <dbReference type="ARBA" id="ARBA00010297"/>
    </source>
</evidence>
<dbReference type="SUPFAM" id="SSF48350">
    <property type="entry name" value="GTPase activation domain, GAP"/>
    <property type="match status" value="1"/>
</dbReference>
<keyword evidence="14" id="KW-0325">Glycoprotein</keyword>
<dbReference type="InterPro" id="IPR016201">
    <property type="entry name" value="PSI"/>
</dbReference>
<keyword evidence="11 20" id="KW-0472">Membrane</keyword>
<dbReference type="SMART" id="SM00429">
    <property type="entry name" value="IPT"/>
    <property type="match status" value="4"/>
</dbReference>
<dbReference type="CDD" id="cd00603">
    <property type="entry name" value="IPT_PCSR"/>
    <property type="match status" value="1"/>
</dbReference>
<dbReference type="GO" id="GO:0002116">
    <property type="term" value="C:semaphorin receptor complex"/>
    <property type="evidence" value="ECO:0007669"/>
    <property type="project" value="TreeGrafter"/>
</dbReference>
<dbReference type="InterPro" id="IPR013548">
    <property type="entry name" value="Plexin_cytoplasmic_RasGAP_dom"/>
</dbReference>
<evidence type="ECO:0000256" key="8">
    <source>
        <dbReference type="ARBA" id="ARBA00022792"/>
    </source>
</evidence>
<feature type="compositionally biased region" description="Pro residues" evidence="19">
    <location>
        <begin position="322"/>
        <end position="332"/>
    </location>
</feature>
<evidence type="ECO:0000256" key="6">
    <source>
        <dbReference type="ARBA" id="ARBA00022729"/>
    </source>
</evidence>
<evidence type="ECO:0000259" key="21">
    <source>
        <dbReference type="PROSITE" id="PS51004"/>
    </source>
</evidence>
<keyword evidence="15" id="KW-0449">Lipoprotein</keyword>
<dbReference type="EMBL" id="VEVO01000016">
    <property type="protein sequence ID" value="KAF0029731.1"/>
    <property type="molecule type" value="Genomic_DNA"/>
</dbReference>
<dbReference type="SUPFAM" id="SSF103575">
    <property type="entry name" value="Plexin repeat"/>
    <property type="match status" value="1"/>
</dbReference>
<keyword evidence="4 20" id="KW-0812">Transmembrane</keyword>
<keyword evidence="9 20" id="KW-1133">Transmembrane helix</keyword>
<sequence>MGASNSTRRVSFESDENENIAVVKGIRLSENVLNRMREPDAPPKHQRAPSPPPSKAPTLTPPPPMRPVPPLFEPIDPLPPPSPLVEPVAPPAPSPLAPPATETVAAPPPPPPPPQRPAEQVAVPTIADMVVPSSFLPTSLPPPSSPGPCPASAVVEELAPLAPPPLVIEPSPPPMNQSIAPSIPATEPIAPQPPAAQVAVPTIADMVLPSSSLLTPLPPPSAPAPCPASAVVEELTLLAPPPHVIEPSPPPMNQSIALSVPATEPIAPPHVFESIAPSSVAEPIPCPLPVEIEPIAAPPPPKSEPLSSLPIVEPATILLPPPAEPFAAPPLPEFTAPCEPVAPPPQLPVEPVSPAPVPEPVAVPESISVPPPPAPPAVDEEALRKKISDELHIGFQQERAKAEQELQAWLDAEKARAAEQATADAQSKVQNEVSRILSVERAMDHENLQQALVRERITSEDEKLRAQLYVRSIDVWQLRLVEREEVASANNQSYLILRTVFFATKNKKLLPLATVGRQELETKFIQARQLEAREADLKKQDAFYREQVARLEERSAQFYKVTTENYHKSADQVNAKFKRYEVYPVCADIQGQILACYKENVGKTLHCSNIAALYLQCVNNAKQKRISITLHLQLVPWPDARVAAVGNFAHKKKLLDDRASFIRAALALSLLMGTTRARTLRMHFVVTFVLRCETLPRTFPVCHTCATLDCEGNRKRHKCPTEESEGPRFDLRHVLLGVPPFGIQNERGCGNVVERSQKQDGTPFAATPAAPPRVLHATWGGGIEELLLAKDAFERRSLLVRRAAVAHMRGEFVFFFFFFFFFFMRRLRWWSSGSFCGDTASSRFHFSAVFVMLVVRADSMSLALSGTSQTVVQAPQAHSASSQVITVSLQEEEYSSFRAENPEWTFNHLAVDYRNGNVYLGAVNRIYKLSPSLEVQVSHETGPDEDNRKCYPPRIVQPCSEPLTLTNNVNKMLLMDYRENRLLACGSLYQGICKLLRLDDLFKLGEPFHKKEHYLSGVNESGSVFGVIVSYDNASPDMLFVATAVDGKPEYFPTISSRKLARNSEEDGMFAYVFHDEFVASMIKIPSDTFTVIPDFDIYYIYGFASGNFVYFLTLQPEMGGGPTTGSSSAGREQVYTSKIVRLCKADTAFNSYVEVPIGCISGNVEYRLLEAAYLSKAGAILARSLDVAPDDDVLFAVFSKGQKRRPRQASQDSALCVFSLRKINEKIKDRLQSCYKGEGTLDLAWLKVKDIPCSSALLTIDDDFCGLDMNAPLGVSEMVRGKPLFSDANDKMSSVIAYVYKNHSLVFVGTKSGKVKKIRVDGSSRALQYETVQAVDNGPILRNMAFSSDHHYLYVMSETQLSRVPVEACSQYSTCSECLGSGDPHCGWCVLHNMCARKEKCERSSEPRRFASDIKQCVRLSVHPNNISVSQFSVTLVLEAHNVPELSAGVNCTFEDLAEMNGLVEGNRIKCFSPAEKEMPRIIVDKGDHQIVQLFLKSKETGLAFANTSFVFYNCSVHKSCLSCVSSPYQCHWCKYRHDCTHDPRTCSFQEGRVKKPEGCPQLLPAESILVPVNVVKPITLRAKNLPQPQSGQRGYECLLTIQGNEHRVPALRFNSSSVQCQNTSYFYDGMEMSSLPVELTVIWNGDFSIDNPAHNKVHLYKCDAQRGSCGLCLKADPLFGCVWCKGENRCTLKQHCPHPENQWLEHNGINSKCTHPRITQITPLRGPREGGTLVTIRGENLGLEFKEIQGNVKVAEVDCTPIREGYIPAEQIVCEMGKAEKSQYTGNVQVCVGVGECSSEFKAKSSKYYYFVIPRILNLKPSRGPVSGGTIVNITGSHLDAGSNVSIMFKDQPCTYLRRGGQWLTCRTHASLNGYGNVSVSVNIDKAHLQKDLRFEYVEDPTITKIEPEWSIYSGHTPVTVTGTNLDIIQTPLIRAKYNGHETLNLCQVLTPTSMLCQAPELPISLARQQEVPERPDEFGFKLDDVQALMALNTTNFIYYPNPEFEPLSVSGVLELKPGSPIILKGRNFLPPTNSGNGKLNYTVLIGEKPCMLTVSETQLLCESPNLTGRHKVLARVGGIEFSPGVVLITSDSPLSSTAIIGIAAAGALLILFIVVVLIAYKRKSRESDLTLKRLQMQMDNLESRVALECKEAFAELQTDIHELTSDLDGAGIPFLDYRTYTMRVLFPGIEEHPVLRDLEVPGYRQEQVEKGLKLFGQLINNKVYLLCFIRTLEAQRGFSMRDRGNVASLIMTVLQSKLEYATDVLKHLLSDLIDRNLESKNHPKLLLRRTESVAEKMLTNWFTFLLYKFLKECAGEPLFSLFCAIKQQMEKGPIDSITGEARYSLSEDKLIRQQIDYKTLVVNCIHPENEKSPEIQVKVLNCDTISQVKEKILDAIYKNVPHSHRLKASDMDLEWRQGRGQRMILQDEDVTTKIEGDWKRLNMLAHYQVPDNAVMALVPKQVTAYNSVNNSTVSRTSASKYENMIKYTGSPDSLRSRTPMITPDLESGVKVWHLVKNHEHGDQKEGDRGSKMVSEIYLTRLLATKGTLQKFVDDLFETIFSTAHRGSALPLAIKYMFDFLDEQADKHNIHDPHVRHTWKSNCLPLRFWVNVIKNPQFVFDIHKSSITDACLSVVAQTFMDSCSTSEHRLGKDSPSNKLLYAKDIPSYKSWVERYYSDISKMQAISDQDMNAYLAEQSRMHMNEFNTMSSLSEIYSYVGKYTEEIVCSLEQDDAARKQRLAFKLEQVVAFMSLES</sequence>
<dbReference type="FunFam" id="1.10.506.10:FF:000005">
    <property type="entry name" value="Plexin A1"/>
    <property type="match status" value="1"/>
</dbReference>
<evidence type="ECO:0000256" key="9">
    <source>
        <dbReference type="ARBA" id="ARBA00022989"/>
    </source>
</evidence>
<dbReference type="FunFam" id="1.10.506.10:FF:000006">
    <property type="entry name" value="Plexin A1"/>
    <property type="match status" value="1"/>
</dbReference>
<evidence type="ECO:0000256" key="12">
    <source>
        <dbReference type="ARBA" id="ARBA00023157"/>
    </source>
</evidence>
<proteinExistence type="inferred from homology"/>
<dbReference type="InterPro" id="IPR001627">
    <property type="entry name" value="Semap_dom"/>
</dbReference>
<dbReference type="Pfam" id="PF18020">
    <property type="entry name" value="TIG_2"/>
    <property type="match status" value="1"/>
</dbReference>
<dbReference type="Gene3D" id="1.10.506.10">
    <property type="entry name" value="GTPase Activation - p120gap, domain 1"/>
    <property type="match status" value="1"/>
</dbReference>
<dbReference type="PANTHER" id="PTHR22625">
    <property type="entry name" value="PLEXIN"/>
    <property type="match status" value="1"/>
</dbReference>
<keyword evidence="10" id="KW-0496">Mitochondrion</keyword>
<feature type="compositionally biased region" description="Pro residues" evidence="19">
    <location>
        <begin position="165"/>
        <end position="175"/>
    </location>
</feature>
<keyword evidence="7" id="KW-0677">Repeat</keyword>
<dbReference type="InterPro" id="IPR007964">
    <property type="entry name" value="MIC19/MIC25"/>
</dbReference>
<dbReference type="InterPro" id="IPR008936">
    <property type="entry name" value="Rho_GTPase_activation_prot"/>
</dbReference>
<protein>
    <recommendedName>
        <fullName evidence="21">Sema domain-containing protein</fullName>
    </recommendedName>
</protein>
<name>A0A6A4SF00_SCOMX</name>
<dbReference type="FunFam" id="2.60.40.10:FF:000123">
    <property type="entry name" value="Plexin A1"/>
    <property type="match status" value="1"/>
</dbReference>
<comment type="caution">
    <text evidence="17">Lacks conserved residue(s) required for the propagation of feature annotation.</text>
</comment>
<dbReference type="InterPro" id="IPR013783">
    <property type="entry name" value="Ig-like_fold"/>
</dbReference>
<keyword evidence="6" id="KW-0732">Signal</keyword>
<evidence type="ECO:0000256" key="4">
    <source>
        <dbReference type="ARBA" id="ARBA00022692"/>
    </source>
</evidence>
<dbReference type="FunFam" id="2.130.10.10:FF:000006">
    <property type="entry name" value="Plexin A2"/>
    <property type="match status" value="1"/>
</dbReference>
<dbReference type="Pfam" id="PF24479">
    <property type="entry name" value="PSI_PlexinA-B"/>
    <property type="match status" value="1"/>
</dbReference>
<dbReference type="GO" id="GO:0017154">
    <property type="term" value="F:semaphorin receptor activity"/>
    <property type="evidence" value="ECO:0007669"/>
    <property type="project" value="InterPro"/>
</dbReference>
<dbReference type="InterPro" id="IPR041362">
    <property type="entry name" value="TIG2_plexin"/>
</dbReference>
<dbReference type="SMART" id="SM00423">
    <property type="entry name" value="PSI"/>
    <property type="match status" value="3"/>
</dbReference>
<keyword evidence="5" id="KW-0519">Myristate</keyword>
<gene>
    <name evidence="22" type="ORF">F2P81_018836</name>
</gene>
<feature type="compositionally biased region" description="Pro residues" evidence="19">
    <location>
        <begin position="49"/>
        <end position="98"/>
    </location>
</feature>